<accession>A0A0L8L185</accession>
<evidence type="ECO:0000259" key="6">
    <source>
        <dbReference type="PROSITE" id="PS51829"/>
    </source>
</evidence>
<reference evidence="8" key="1">
    <citation type="submission" date="2015-07" db="EMBL/GenBank/DDBJ databases">
        <authorList>
            <person name="Ju K.-S."/>
            <person name="Doroghazi J.R."/>
            <person name="Metcalf W.W."/>
        </authorList>
    </citation>
    <scope>NUCLEOTIDE SEQUENCE [LARGE SCALE GENOMIC DNA]</scope>
    <source>
        <strain evidence="8">NRRL 2290</strain>
    </source>
</reference>
<dbReference type="InterPro" id="IPR023828">
    <property type="entry name" value="Peptidase_S8_Ser-AS"/>
</dbReference>
<feature type="region of interest" description="Disordered" evidence="5">
    <location>
        <begin position="66"/>
        <end position="87"/>
    </location>
</feature>
<name>A0A0L8L185_9ACTN</name>
<dbReference type="GO" id="GO:0016485">
    <property type="term" value="P:protein processing"/>
    <property type="evidence" value="ECO:0007669"/>
    <property type="project" value="TreeGrafter"/>
</dbReference>
<dbReference type="GO" id="GO:0016020">
    <property type="term" value="C:membrane"/>
    <property type="evidence" value="ECO:0007669"/>
    <property type="project" value="TreeGrafter"/>
</dbReference>
<evidence type="ECO:0000313" key="7">
    <source>
        <dbReference type="EMBL" id="KOG31819.1"/>
    </source>
</evidence>
<keyword evidence="8" id="KW-1185">Reference proteome</keyword>
<dbReference type="SUPFAM" id="SSF49785">
    <property type="entry name" value="Galactose-binding domain-like"/>
    <property type="match status" value="3"/>
</dbReference>
<comment type="similarity">
    <text evidence="4">Belongs to the peptidase S8 family.</text>
</comment>
<dbReference type="AlphaFoldDB" id="A0A0L8L185"/>
<dbReference type="GO" id="GO:0005737">
    <property type="term" value="C:cytoplasm"/>
    <property type="evidence" value="ECO:0007669"/>
    <property type="project" value="UniProtKB-ARBA"/>
</dbReference>
<dbReference type="PANTHER" id="PTHR42884">
    <property type="entry name" value="PROPROTEIN CONVERTASE SUBTILISIN/KEXIN-RELATED"/>
    <property type="match status" value="1"/>
</dbReference>
<feature type="domain" description="P/Homo B" evidence="6">
    <location>
        <begin position="74"/>
        <end position="207"/>
    </location>
</feature>
<feature type="non-terminal residue" evidence="7">
    <location>
        <position position="1"/>
    </location>
</feature>
<keyword evidence="1 7" id="KW-0645">Protease</keyword>
<feature type="domain" description="P/Homo B" evidence="6">
    <location>
        <begin position="306"/>
        <end position="426"/>
    </location>
</feature>
<dbReference type="PANTHER" id="PTHR42884:SF14">
    <property type="entry name" value="NEUROENDOCRINE CONVERTASE 1"/>
    <property type="match status" value="1"/>
</dbReference>
<evidence type="ECO:0000256" key="5">
    <source>
        <dbReference type="SAM" id="MobiDB-lite"/>
    </source>
</evidence>
<dbReference type="InterPro" id="IPR002884">
    <property type="entry name" value="P_dom"/>
</dbReference>
<proteinExistence type="inferred from homology"/>
<dbReference type="PROSITE" id="PS51892">
    <property type="entry name" value="SUBTILASE"/>
    <property type="match status" value="1"/>
</dbReference>
<sequence length="426" mass="43942">ISSVLNGYDSKSGTSMAAPHVTGALAVLKQTYPDKGIADLESLLKTTGTTVTEADVSIPRIDLGEAVGATEPDPEPEPDPAARPLPSTIINDTDLVVPDPGTVESPITVSGFSGNAPGALQVSVNLAHDWLGEVKIDLVAPDGKAYALKAPNGTDPGGTLSKTYTVAAGASPANGTWKLRVQDRSAGAEGTLDNWSLTFPSHQNQADHTIPDAGSAESPITVGGLTGSAPKTLQVYVDATHDWLGDLEISLVAPDGRTYPLKSTSETEEGGTLQKLYTVDAGASPAGGTWKLRTEDASEGATGTLNGWSLTFPTSYENQTDHTVPDPGFVESPITVSGLTGSASAATRVYVDATHDWLGDLEISLVAPDGRTYPLKSTSETEEGGTIQRLFTADAGASPAGGTWKLRAEDASEGATGTINGWSLAF</sequence>
<evidence type="ECO:0000313" key="8">
    <source>
        <dbReference type="Proteomes" id="UP000037251"/>
    </source>
</evidence>
<dbReference type="InterPro" id="IPR036852">
    <property type="entry name" value="Peptidase_S8/S53_dom_sf"/>
</dbReference>
<dbReference type="Gene3D" id="2.60.120.260">
    <property type="entry name" value="Galactose-binding domain-like"/>
    <property type="match status" value="3"/>
</dbReference>
<gene>
    <name evidence="7" type="ORF">ADK37_29530</name>
</gene>
<protein>
    <submittedName>
        <fullName evidence="7">Serine protease</fullName>
    </submittedName>
</protein>
<comment type="caution">
    <text evidence="7">The sequence shown here is derived from an EMBL/GenBank/DDBJ whole genome shotgun (WGS) entry which is preliminary data.</text>
</comment>
<evidence type="ECO:0000256" key="4">
    <source>
        <dbReference type="PROSITE-ProRule" id="PRU01240"/>
    </source>
</evidence>
<dbReference type="RefSeq" id="WP_157875001.1">
    <property type="nucleotide sequence ID" value="NZ_LGUS01000191.1"/>
</dbReference>
<evidence type="ECO:0000256" key="1">
    <source>
        <dbReference type="ARBA" id="ARBA00022670"/>
    </source>
</evidence>
<organism evidence="7 8">
    <name type="scientific">Streptomyces resistomycificus</name>
    <dbReference type="NCBI Taxonomy" id="67356"/>
    <lineage>
        <taxon>Bacteria</taxon>
        <taxon>Bacillati</taxon>
        <taxon>Actinomycetota</taxon>
        <taxon>Actinomycetes</taxon>
        <taxon>Kitasatosporales</taxon>
        <taxon>Streptomycetaceae</taxon>
        <taxon>Streptomyces</taxon>
        <taxon>Streptomyces aurantiacus group</taxon>
    </lineage>
</organism>
<comment type="caution">
    <text evidence="4">Lacks conserved residue(s) required for the propagation of feature annotation.</text>
</comment>
<dbReference type="Pfam" id="PF01483">
    <property type="entry name" value="P_proprotein"/>
    <property type="match status" value="3"/>
</dbReference>
<evidence type="ECO:0000256" key="3">
    <source>
        <dbReference type="ARBA" id="ARBA00022825"/>
    </source>
</evidence>
<dbReference type="GO" id="GO:0012505">
    <property type="term" value="C:endomembrane system"/>
    <property type="evidence" value="ECO:0007669"/>
    <property type="project" value="UniProtKB-ARBA"/>
</dbReference>
<dbReference type="Pfam" id="PF00082">
    <property type="entry name" value="Peptidase_S8"/>
    <property type="match status" value="1"/>
</dbReference>
<keyword evidence="2" id="KW-0378">Hydrolase</keyword>
<dbReference type="Gene3D" id="3.40.50.200">
    <property type="entry name" value="Peptidase S8/S53 domain"/>
    <property type="match status" value="1"/>
</dbReference>
<dbReference type="GO" id="GO:0004252">
    <property type="term" value="F:serine-type endopeptidase activity"/>
    <property type="evidence" value="ECO:0007669"/>
    <property type="project" value="InterPro"/>
</dbReference>
<keyword evidence="3" id="KW-0720">Serine protease</keyword>
<dbReference type="Proteomes" id="UP000037251">
    <property type="component" value="Unassembled WGS sequence"/>
</dbReference>
<dbReference type="InterPro" id="IPR008979">
    <property type="entry name" value="Galactose-bd-like_sf"/>
</dbReference>
<dbReference type="SUPFAM" id="SSF52743">
    <property type="entry name" value="Subtilisin-like"/>
    <property type="match status" value="1"/>
</dbReference>
<evidence type="ECO:0000256" key="2">
    <source>
        <dbReference type="ARBA" id="ARBA00022801"/>
    </source>
</evidence>
<dbReference type="PROSITE" id="PS51829">
    <property type="entry name" value="P_HOMO_B"/>
    <property type="match status" value="2"/>
</dbReference>
<dbReference type="EMBL" id="LGUS01000191">
    <property type="protein sequence ID" value="KOG31819.1"/>
    <property type="molecule type" value="Genomic_DNA"/>
</dbReference>
<dbReference type="PROSITE" id="PS00138">
    <property type="entry name" value="SUBTILASE_SER"/>
    <property type="match status" value="1"/>
</dbReference>
<dbReference type="PATRIC" id="fig|67356.5.peg.6310"/>
<dbReference type="InterPro" id="IPR000209">
    <property type="entry name" value="Peptidase_S8/S53_dom"/>
</dbReference>